<gene>
    <name evidence="1" type="ORF">KABACHOK_05400</name>
</gene>
<accession>A0A9E7MQA1</accession>
<dbReference type="EMBL" id="ON529852">
    <property type="protein sequence ID" value="USN14353.1"/>
    <property type="molecule type" value="Genomic_DNA"/>
</dbReference>
<evidence type="ECO:0000313" key="1">
    <source>
        <dbReference type="EMBL" id="USN14353.1"/>
    </source>
</evidence>
<dbReference type="Proteomes" id="UP001056685">
    <property type="component" value="Segment"/>
</dbReference>
<proteinExistence type="predicted"/>
<keyword evidence="2" id="KW-1185">Reference proteome</keyword>
<reference evidence="1" key="1">
    <citation type="submission" date="2022-05" db="EMBL/GenBank/DDBJ databases">
        <authorList>
            <person name="Friedrich I."/>
            <person name="Poehlein A."/>
            <person name="Schneider D."/>
            <person name="Hertel R."/>
            <person name="Daniel R."/>
        </authorList>
    </citation>
    <scope>NUCLEOTIDE SEQUENCE</scope>
</reference>
<sequence length="74" mass="8037">MARRLIGTVQVREGVAVCVKPDGATLYVGDAPATFQVAFGGLRPYDAGKRIYRIDGHFYMENDGQRAARLGGVH</sequence>
<protein>
    <submittedName>
        <fullName evidence="1">Uncharacterized protein</fullName>
    </submittedName>
</protein>
<evidence type="ECO:0000313" key="2">
    <source>
        <dbReference type="Proteomes" id="UP001056685"/>
    </source>
</evidence>
<name>A0A9E7MQA1_9CAUD</name>
<organism evidence="1 2">
    <name type="scientific">Brevundimonas phage vB_BpoS-Kabachok</name>
    <dbReference type="NCBI Taxonomy" id="2948600"/>
    <lineage>
        <taxon>Viruses</taxon>
        <taxon>Duplodnaviria</taxon>
        <taxon>Heunggongvirae</taxon>
        <taxon>Uroviricota</taxon>
        <taxon>Caudoviricetes</taxon>
        <taxon>Jeanschmidtviridae</taxon>
        <taxon>Marchewkavirus</taxon>
        <taxon>Marchewkavirus kabachok</taxon>
    </lineage>
</organism>